<comment type="caution">
    <text evidence="1">The sequence shown here is derived from an EMBL/GenBank/DDBJ whole genome shotgun (WGS) entry which is preliminary data.</text>
</comment>
<dbReference type="STRING" id="1921010.MMIC_P0754"/>
<reference evidence="1 2" key="1">
    <citation type="journal article" date="2017" name="Arch. Microbiol.">
        <title>Mariprofundus micogutta sp. nov., a novel iron-oxidizing zetaproteobacterium isolated from a deep-sea hydrothermal field at the Bayonnaise knoll of the Izu-Ogasawara arc, and a description of Mariprofundales ord. nov. and Zetaproteobacteria classis nov.</title>
        <authorList>
            <person name="Makita H."/>
            <person name="Tanaka E."/>
            <person name="Mitsunobu S."/>
            <person name="Miyazaki M."/>
            <person name="Nunoura T."/>
            <person name="Uematsu K."/>
            <person name="Takaki Y."/>
            <person name="Nishi S."/>
            <person name="Shimamura S."/>
            <person name="Takai K."/>
        </authorList>
    </citation>
    <scope>NUCLEOTIDE SEQUENCE [LARGE SCALE GENOMIC DNA]</scope>
    <source>
        <strain evidence="1 2">ET2</strain>
    </source>
</reference>
<protein>
    <recommendedName>
        <fullName evidence="3">Nitrogen regulatory protein P-II</fullName>
    </recommendedName>
</protein>
<dbReference type="Proteomes" id="UP000231632">
    <property type="component" value="Unassembled WGS sequence"/>
</dbReference>
<dbReference type="RefSeq" id="WP_072659120.1">
    <property type="nucleotide sequence ID" value="NZ_BDFD01000004.1"/>
</dbReference>
<dbReference type="GO" id="GO:0030234">
    <property type="term" value="F:enzyme regulator activity"/>
    <property type="evidence" value="ECO:0007669"/>
    <property type="project" value="InterPro"/>
</dbReference>
<dbReference type="GO" id="GO:0006808">
    <property type="term" value="P:regulation of nitrogen utilization"/>
    <property type="evidence" value="ECO:0007669"/>
    <property type="project" value="InterPro"/>
</dbReference>
<keyword evidence="2" id="KW-1185">Reference proteome</keyword>
<dbReference type="SUPFAM" id="SSF54913">
    <property type="entry name" value="GlnB-like"/>
    <property type="match status" value="1"/>
</dbReference>
<evidence type="ECO:0000313" key="2">
    <source>
        <dbReference type="Proteomes" id="UP000231632"/>
    </source>
</evidence>
<dbReference type="PROSITE" id="PS51343">
    <property type="entry name" value="PII_GLNB_DOM"/>
    <property type="match status" value="1"/>
</dbReference>
<organism evidence="1 2">
    <name type="scientific">Mariprofundus micogutta</name>
    <dbReference type="NCBI Taxonomy" id="1921010"/>
    <lineage>
        <taxon>Bacteria</taxon>
        <taxon>Pseudomonadati</taxon>
        <taxon>Pseudomonadota</taxon>
        <taxon>Candidatius Mariprofundia</taxon>
        <taxon>Mariprofundales</taxon>
        <taxon>Mariprofundaceae</taxon>
        <taxon>Mariprofundus</taxon>
    </lineage>
</organism>
<proteinExistence type="predicted"/>
<dbReference type="InterPro" id="IPR002187">
    <property type="entry name" value="N-reg_PII"/>
</dbReference>
<dbReference type="InterPro" id="IPR015867">
    <property type="entry name" value="N-reg_PII/ATP_PRibTrfase_C"/>
</dbReference>
<evidence type="ECO:0000313" key="1">
    <source>
        <dbReference type="EMBL" id="GAV19796.1"/>
    </source>
</evidence>
<dbReference type="Gene3D" id="3.30.70.120">
    <property type="match status" value="1"/>
</dbReference>
<name>A0A1L8CLL2_9PROT</name>
<dbReference type="SMART" id="SM00938">
    <property type="entry name" value="P-II"/>
    <property type="match status" value="1"/>
</dbReference>
<evidence type="ECO:0008006" key="3">
    <source>
        <dbReference type="Google" id="ProtNLM"/>
    </source>
</evidence>
<dbReference type="EMBL" id="BDFD01000004">
    <property type="protein sequence ID" value="GAV19796.1"/>
    <property type="molecule type" value="Genomic_DNA"/>
</dbReference>
<dbReference type="AlphaFoldDB" id="A0A1L8CLL2"/>
<accession>A0A1L8CLL2</accession>
<sequence>MRFKLLIVLVEDTKTEQIMNAAREAGATGATVVGDARGEGLNPKKTFFGLTLESQRDMVMFVVEEHLSRKILERVAEEAGFEENPGSGVAFQLNVEDAIGLGGQIMCLMDEVEERL</sequence>
<gene>
    <name evidence="1" type="ORF">MMIC_P0754</name>
</gene>
<dbReference type="InterPro" id="IPR011322">
    <property type="entry name" value="N-reg_PII-like_a/b"/>
</dbReference>
<dbReference type="Pfam" id="PF00543">
    <property type="entry name" value="P-II"/>
    <property type="match status" value="1"/>
</dbReference>
<dbReference type="OrthoDB" id="9793517at2"/>